<reference evidence="3" key="1">
    <citation type="journal article" date="2019" name="Plant Biotechnol. J.">
        <title>Genome sequencing of the Australian wild diploid species Gossypium australe highlights disease resistance and delayed gland morphogenesis.</title>
        <authorList>
            <person name="Cai Y."/>
            <person name="Cai X."/>
            <person name="Wang Q."/>
            <person name="Wang P."/>
            <person name="Zhang Y."/>
            <person name="Cai C."/>
            <person name="Xu Y."/>
            <person name="Wang K."/>
            <person name="Zhou Z."/>
            <person name="Wang C."/>
            <person name="Geng S."/>
            <person name="Li B."/>
            <person name="Dong Q."/>
            <person name="Hou Y."/>
            <person name="Wang H."/>
            <person name="Ai P."/>
            <person name="Liu Z."/>
            <person name="Yi F."/>
            <person name="Sun M."/>
            <person name="An G."/>
            <person name="Cheng J."/>
            <person name="Zhang Y."/>
            <person name="Shi Q."/>
            <person name="Xie Y."/>
            <person name="Shi X."/>
            <person name="Chang Y."/>
            <person name="Huang F."/>
            <person name="Chen Y."/>
            <person name="Hong S."/>
            <person name="Mi L."/>
            <person name="Sun Q."/>
            <person name="Zhang L."/>
            <person name="Zhou B."/>
            <person name="Peng R."/>
            <person name="Zhang X."/>
            <person name="Liu F."/>
        </authorList>
    </citation>
    <scope>NUCLEOTIDE SEQUENCE [LARGE SCALE GENOMIC DNA]</scope>
    <source>
        <strain evidence="3">cv. PA1801</strain>
    </source>
</reference>
<sequence length="188" mass="22065">MMSEWFTQYIWTSPIAQQPPRPPNPQPVPVAPQDLENTIRVFDELSCTPAECLKCAISLLRDTAYQWWNTLVSVVTREWVTWEFFQIKFRKKYISQRFLDQKHKEFLELKQGHMTVTEYEREFVRLSKMLETQATSVSSVGSVNSVGEDILESAGIRVIKLVSNVARQIILFEIVQSYLRKINFRMQD</sequence>
<evidence type="ECO:0000259" key="1">
    <source>
        <dbReference type="Pfam" id="PF03732"/>
    </source>
</evidence>
<dbReference type="Proteomes" id="UP000325315">
    <property type="component" value="Unassembled WGS sequence"/>
</dbReference>
<dbReference type="Pfam" id="PF03732">
    <property type="entry name" value="Retrotrans_gag"/>
    <property type="match status" value="1"/>
</dbReference>
<dbReference type="AlphaFoldDB" id="A0A5B6VL38"/>
<dbReference type="EMBL" id="SMMG02000006">
    <property type="protein sequence ID" value="KAA3469747.1"/>
    <property type="molecule type" value="Genomic_DNA"/>
</dbReference>
<name>A0A5B6VL38_9ROSI</name>
<keyword evidence="3" id="KW-1185">Reference proteome</keyword>
<accession>A0A5B6VL38</accession>
<evidence type="ECO:0000313" key="3">
    <source>
        <dbReference type="Proteomes" id="UP000325315"/>
    </source>
</evidence>
<dbReference type="PANTHER" id="PTHR34482:SF36">
    <property type="entry name" value="RETROTRANSPOSON GAG DOMAIN-CONTAINING PROTEIN"/>
    <property type="match status" value="1"/>
</dbReference>
<organism evidence="2 3">
    <name type="scientific">Gossypium australe</name>
    <dbReference type="NCBI Taxonomy" id="47621"/>
    <lineage>
        <taxon>Eukaryota</taxon>
        <taxon>Viridiplantae</taxon>
        <taxon>Streptophyta</taxon>
        <taxon>Embryophyta</taxon>
        <taxon>Tracheophyta</taxon>
        <taxon>Spermatophyta</taxon>
        <taxon>Magnoliopsida</taxon>
        <taxon>eudicotyledons</taxon>
        <taxon>Gunneridae</taxon>
        <taxon>Pentapetalae</taxon>
        <taxon>rosids</taxon>
        <taxon>malvids</taxon>
        <taxon>Malvales</taxon>
        <taxon>Malvaceae</taxon>
        <taxon>Malvoideae</taxon>
        <taxon>Gossypium</taxon>
    </lineage>
</organism>
<proteinExistence type="predicted"/>
<dbReference type="PANTHER" id="PTHR34482">
    <property type="entry name" value="DNA DAMAGE-INDUCIBLE PROTEIN 1-LIKE"/>
    <property type="match status" value="1"/>
</dbReference>
<protein>
    <submittedName>
        <fullName evidence="2">Protein MCM10</fullName>
    </submittedName>
</protein>
<feature type="domain" description="Retrotransposon gag" evidence="1">
    <location>
        <begin position="55"/>
        <end position="131"/>
    </location>
</feature>
<gene>
    <name evidence="2" type="ORF">EPI10_015507</name>
</gene>
<evidence type="ECO:0000313" key="2">
    <source>
        <dbReference type="EMBL" id="KAA3469747.1"/>
    </source>
</evidence>
<dbReference type="InterPro" id="IPR005162">
    <property type="entry name" value="Retrotrans_gag_dom"/>
</dbReference>
<comment type="caution">
    <text evidence="2">The sequence shown here is derived from an EMBL/GenBank/DDBJ whole genome shotgun (WGS) entry which is preliminary data.</text>
</comment>